<evidence type="ECO:0000259" key="3">
    <source>
        <dbReference type="SMART" id="SM01008"/>
    </source>
</evidence>
<evidence type="ECO:0000313" key="4">
    <source>
        <dbReference type="EMBL" id="GCL64379.1"/>
    </source>
</evidence>
<dbReference type="Pfam" id="PF20256">
    <property type="entry name" value="MoCoBD_2"/>
    <property type="match status" value="1"/>
</dbReference>
<dbReference type="InterPro" id="IPR016208">
    <property type="entry name" value="Ald_Oxase/xanthine_DH-like"/>
</dbReference>
<accession>A0A480ARU9</accession>
<protein>
    <submittedName>
        <fullName evidence="4">Carbon monoxide dehydrogenase</fullName>
    </submittedName>
</protein>
<dbReference type="SMART" id="SM01008">
    <property type="entry name" value="Ald_Xan_dh_C"/>
    <property type="match status" value="1"/>
</dbReference>
<feature type="domain" description="Aldehyde oxidase/xanthine dehydrogenase a/b hammerhead" evidence="3">
    <location>
        <begin position="26"/>
        <end position="145"/>
    </location>
</feature>
<dbReference type="GO" id="GO:0016491">
    <property type="term" value="F:oxidoreductase activity"/>
    <property type="evidence" value="ECO:0007669"/>
    <property type="project" value="UniProtKB-KW"/>
</dbReference>
<dbReference type="EMBL" id="BJCL01000009">
    <property type="protein sequence ID" value="GCL64379.1"/>
    <property type="molecule type" value="Genomic_DNA"/>
</dbReference>
<dbReference type="InterPro" id="IPR000674">
    <property type="entry name" value="Ald_Oxase/Xan_DH_a/b"/>
</dbReference>
<evidence type="ECO:0000313" key="5">
    <source>
        <dbReference type="Proteomes" id="UP000301751"/>
    </source>
</evidence>
<dbReference type="AlphaFoldDB" id="A0A480ARU9"/>
<dbReference type="PANTHER" id="PTHR11908">
    <property type="entry name" value="XANTHINE DEHYDROGENASE"/>
    <property type="match status" value="1"/>
</dbReference>
<dbReference type="InterPro" id="IPR037165">
    <property type="entry name" value="AldOxase/xan_DH_Mopterin-bd_sf"/>
</dbReference>
<dbReference type="PANTHER" id="PTHR11908:SF132">
    <property type="entry name" value="ALDEHYDE OXIDASE 1-RELATED"/>
    <property type="match status" value="1"/>
</dbReference>
<evidence type="ECO:0000256" key="1">
    <source>
        <dbReference type="ARBA" id="ARBA00022505"/>
    </source>
</evidence>
<dbReference type="Gene3D" id="3.30.365.10">
    <property type="entry name" value="Aldehyde oxidase/xanthine dehydrogenase, molybdopterin binding domain"/>
    <property type="match status" value="4"/>
</dbReference>
<dbReference type="Pfam" id="PF01315">
    <property type="entry name" value="Ald_Xan_dh_C"/>
    <property type="match status" value="1"/>
</dbReference>
<dbReference type="InterPro" id="IPR036856">
    <property type="entry name" value="Ald_Oxase/Xan_DH_a/b_sf"/>
</dbReference>
<dbReference type="Proteomes" id="UP000301751">
    <property type="component" value="Unassembled WGS sequence"/>
</dbReference>
<proteinExistence type="predicted"/>
<dbReference type="SUPFAM" id="SSF54665">
    <property type="entry name" value="CO dehydrogenase molybdoprotein N-domain-like"/>
    <property type="match status" value="1"/>
</dbReference>
<name>A0A480ARU9_9BURK</name>
<evidence type="ECO:0000256" key="2">
    <source>
        <dbReference type="ARBA" id="ARBA00023002"/>
    </source>
</evidence>
<keyword evidence="5" id="KW-1185">Reference proteome</keyword>
<dbReference type="OrthoDB" id="221297at2"/>
<dbReference type="InterPro" id="IPR046867">
    <property type="entry name" value="AldOxase/xan_DH_MoCoBD2"/>
</dbReference>
<dbReference type="Gene3D" id="3.90.1170.50">
    <property type="entry name" value="Aldehyde oxidase/xanthine dehydrogenase, a/b hammerhead"/>
    <property type="match status" value="1"/>
</dbReference>
<dbReference type="Pfam" id="PF02738">
    <property type="entry name" value="MoCoBD_1"/>
    <property type="match status" value="1"/>
</dbReference>
<dbReference type="SUPFAM" id="SSF56003">
    <property type="entry name" value="Molybdenum cofactor-binding domain"/>
    <property type="match status" value="1"/>
</dbReference>
<dbReference type="RefSeq" id="WP_137734111.1">
    <property type="nucleotide sequence ID" value="NZ_BJCL01000009.1"/>
</dbReference>
<sequence>MNAPMEARMFGSGKTVRRIEDPALVTGQGRYTDDETLPGQTHLVFLRSPYAHADITGIDTSAALAMPGVVAVYTGADLAAAGVKPMAGVPFPRPDGKPGATAPRRALAHGRVRFVGEAVAAVVADSVDQARAAADAIQVDYNELPAVVNAFDAMAPGAPALCDDAPDNIAAGMAHGNVAATAAAFAAAAHTVSVDVDNQRLAPSPIEPRAVSARVPADGPDAGRLVVRLSSQMPTAVRGGLADAIPGLTPEGVRVLVGDVGGGFGMKTGIYPEDIAIGYAAWTLKRPVKWRADRIDEFLGAVHGRDVVSRAELALDANGKALALRVKGYANVGAYGTATGIAIQVLIGPWVSTSIYDIPVIDEQFVAVLTNTTPTGAYRGAGRPEAIYLIERLMDAAARKLKMDPAALRRQNMIRPEQMPYTNPMGQVYDSGAFPQILDQGLALADWDGFAARRAQSEAAGKRRGRGIATFLEWTGGNALVESVTVNITADGFIELGSATQAMGQGIATSYAQLAVDVFGVPIDRIRVLQGDTDRANGFGSAGSRSLFTGGSAVSAASKKTVDEAKALAAEALEAPAADIEYLAGRFNVAGTDLGIGLFELAARQVGGRITATDSATAAGPTWPNGCHVCEVELDPATGEVAVVAYASVNDIGRVVSPTIVEGQIEGGAVQGIGQALCERVAYDRETGQLQSASFMDYAMPHADGFLGFKTQFDTSIPCKTNALGVKGVGELGTIGATPAVVNAVIDALDHAGLGAAAEAIQMPVTAERVWRALNLKQFDPSPYRA</sequence>
<keyword evidence="2" id="KW-0560">Oxidoreductase</keyword>
<organism evidence="4 5">
    <name type="scientific">Pseudaquabacterium pictum</name>
    <dbReference type="NCBI Taxonomy" id="2315236"/>
    <lineage>
        <taxon>Bacteria</taxon>
        <taxon>Pseudomonadati</taxon>
        <taxon>Pseudomonadota</taxon>
        <taxon>Betaproteobacteria</taxon>
        <taxon>Burkholderiales</taxon>
        <taxon>Sphaerotilaceae</taxon>
        <taxon>Pseudaquabacterium</taxon>
    </lineage>
</organism>
<reference evidence="5" key="1">
    <citation type="submission" date="2019-03" db="EMBL/GenBank/DDBJ databases">
        <title>Aquabacterium pictum sp.nov., the first bacteriochlorophyll a-containing freshwater bacterium in the genus Aquabacterium of the class Betaproteobacteria.</title>
        <authorList>
            <person name="Hirose S."/>
            <person name="Tank M."/>
            <person name="Hara E."/>
            <person name="Tamaki H."/>
            <person name="Takaichi S."/>
            <person name="Haruta S."/>
            <person name="Hanada S."/>
        </authorList>
    </citation>
    <scope>NUCLEOTIDE SEQUENCE [LARGE SCALE GENOMIC DNA]</scope>
    <source>
        <strain evidence="5">W35</strain>
    </source>
</reference>
<keyword evidence="1" id="KW-0500">Molybdenum</keyword>
<comment type="caution">
    <text evidence="4">The sequence shown here is derived from an EMBL/GenBank/DDBJ whole genome shotgun (WGS) entry which is preliminary data.</text>
</comment>
<dbReference type="InterPro" id="IPR008274">
    <property type="entry name" value="AldOxase/xan_DH_MoCoBD1"/>
</dbReference>
<dbReference type="GO" id="GO:0005506">
    <property type="term" value="F:iron ion binding"/>
    <property type="evidence" value="ECO:0007669"/>
    <property type="project" value="InterPro"/>
</dbReference>
<gene>
    <name evidence="4" type="ORF">AQPW35_34600</name>
</gene>